<keyword evidence="13" id="KW-0472">Membrane</keyword>
<dbReference type="STRING" id="151549.A0A4C1XA48"/>
<evidence type="ECO:0000256" key="13">
    <source>
        <dbReference type="ARBA" id="ARBA00023136"/>
    </source>
</evidence>
<keyword evidence="8" id="KW-0256">Endoplasmic reticulum</keyword>
<evidence type="ECO:0000313" key="18">
    <source>
        <dbReference type="EMBL" id="GBP59930.1"/>
    </source>
</evidence>
<dbReference type="SUPFAM" id="SSF48264">
    <property type="entry name" value="Cytochrome P450"/>
    <property type="match status" value="1"/>
</dbReference>
<dbReference type="GO" id="GO:0005506">
    <property type="term" value="F:iron ion binding"/>
    <property type="evidence" value="ECO:0007669"/>
    <property type="project" value="InterPro"/>
</dbReference>
<dbReference type="InterPro" id="IPR002401">
    <property type="entry name" value="Cyt_P450_E_grp-I"/>
</dbReference>
<dbReference type="PANTHER" id="PTHR24292:SF45">
    <property type="entry name" value="CYTOCHROME P450 6G1-RELATED"/>
    <property type="match status" value="1"/>
</dbReference>
<feature type="chain" id="PRO_5020025077" description="unspecific monooxygenase" evidence="17">
    <location>
        <begin position="21"/>
        <end position="510"/>
    </location>
</feature>
<dbReference type="Gene3D" id="1.10.630.10">
    <property type="entry name" value="Cytochrome P450"/>
    <property type="match status" value="1"/>
</dbReference>
<comment type="cofactor">
    <cofactor evidence="1 15">
        <name>heme</name>
        <dbReference type="ChEBI" id="CHEBI:30413"/>
    </cofactor>
</comment>
<dbReference type="PANTHER" id="PTHR24292">
    <property type="entry name" value="CYTOCHROME P450"/>
    <property type="match status" value="1"/>
</dbReference>
<evidence type="ECO:0000256" key="7">
    <source>
        <dbReference type="ARBA" id="ARBA00022723"/>
    </source>
</evidence>
<evidence type="ECO:0000256" key="4">
    <source>
        <dbReference type="ARBA" id="ARBA00010617"/>
    </source>
</evidence>
<dbReference type="GO" id="GO:0016712">
    <property type="term" value="F:oxidoreductase activity, acting on paired donors, with incorporation or reduction of molecular oxygen, reduced flavin or flavoprotein as one donor, and incorporation of one atom of oxygen"/>
    <property type="evidence" value="ECO:0007669"/>
    <property type="project" value="UniProtKB-EC"/>
</dbReference>
<dbReference type="EC" id="1.14.14.1" evidence="5"/>
<dbReference type="CDD" id="cd11056">
    <property type="entry name" value="CYP6-like"/>
    <property type="match status" value="1"/>
</dbReference>
<keyword evidence="7 15" id="KW-0479">Metal-binding</keyword>
<dbReference type="GO" id="GO:0005789">
    <property type="term" value="C:endoplasmic reticulum membrane"/>
    <property type="evidence" value="ECO:0007669"/>
    <property type="project" value="UniProtKB-SubCell"/>
</dbReference>
<evidence type="ECO:0000313" key="19">
    <source>
        <dbReference type="Proteomes" id="UP000299102"/>
    </source>
</evidence>
<comment type="similarity">
    <text evidence="4 16">Belongs to the cytochrome P450 family.</text>
</comment>
<evidence type="ECO:0000256" key="2">
    <source>
        <dbReference type="ARBA" id="ARBA00004174"/>
    </source>
</evidence>
<reference evidence="18 19" key="1">
    <citation type="journal article" date="2019" name="Commun. Biol.">
        <title>The bagworm genome reveals a unique fibroin gene that provides high tensile strength.</title>
        <authorList>
            <person name="Kono N."/>
            <person name="Nakamura H."/>
            <person name="Ohtoshi R."/>
            <person name="Tomita M."/>
            <person name="Numata K."/>
            <person name="Arakawa K."/>
        </authorList>
    </citation>
    <scope>NUCLEOTIDE SEQUENCE [LARGE SCALE GENOMIC DNA]</scope>
</reference>
<dbReference type="PRINTS" id="PR00385">
    <property type="entry name" value="P450"/>
</dbReference>
<keyword evidence="11 15" id="KW-0408">Iron</keyword>
<dbReference type="InterPro" id="IPR001128">
    <property type="entry name" value="Cyt_P450"/>
</dbReference>
<sequence>MLFVIACVLAVVLYWYGTRGQDYWAKRGVPYKKPIPFFGTAFRQFTQRESPTQFAVEIYRKYPNERFVGAFFGSQKSFIVRDPELIKSILVSDFMYFHKRGLNTHDEVIEPMLKNLFFADGDLWRLLRQRMTPAFTTGKLKAMFPLIVERAVKVQDLADKAAKTGATVDVRDLMARYTTDFIGACGFGINMESLDDENSGFRKLGRRIFTITPRDAFVGMLKQVFRESFKNLNFLVPEIEKTTLHLVQTVMKERNYKPSGKNDFIDLLLALKEKGKIVGESIENFNADGTPKESQLELDDMLMAAQVFVFFAAGFETSSSATSYTLHQLAFHPEEQNKVQDEIDEVLSRYDNKLCYDAIREMKYLEMAFLESMRLFPSLGFLIRKCAKTYTLPGTDVTIDKGVSAIIPVQALHTDEKYFEDPDKFIPERFSPERINDIKKHVFLPFGEGPRACIGERLGHMQSLAGLAALLHKYSVEPAPTSLRHPVSDPAAGITQSIKGGIPLRVKARA</sequence>
<comment type="caution">
    <text evidence="18">The sequence shown here is derived from an EMBL/GenBank/DDBJ whole genome shotgun (WGS) entry which is preliminary data.</text>
</comment>
<comment type="subcellular location">
    <subcellularLocation>
        <location evidence="3">Endoplasmic reticulum membrane</location>
        <topology evidence="3">Peripheral membrane protein</topology>
    </subcellularLocation>
    <subcellularLocation>
        <location evidence="2">Microsome membrane</location>
        <topology evidence="2">Peripheral membrane protein</topology>
    </subcellularLocation>
</comment>
<evidence type="ECO:0000256" key="10">
    <source>
        <dbReference type="ARBA" id="ARBA00023002"/>
    </source>
</evidence>
<keyword evidence="6 15" id="KW-0349">Heme</keyword>
<dbReference type="InterPro" id="IPR017972">
    <property type="entry name" value="Cyt_P450_CS"/>
</dbReference>
<keyword evidence="12 16" id="KW-0503">Monooxygenase</keyword>
<dbReference type="PRINTS" id="PR00463">
    <property type="entry name" value="EP450I"/>
</dbReference>
<evidence type="ECO:0000256" key="12">
    <source>
        <dbReference type="ARBA" id="ARBA00023033"/>
    </source>
</evidence>
<proteinExistence type="inferred from homology"/>
<dbReference type="Pfam" id="PF00067">
    <property type="entry name" value="p450"/>
    <property type="match status" value="1"/>
</dbReference>
<keyword evidence="19" id="KW-1185">Reference proteome</keyword>
<name>A0A4C1XA48_EUMVA</name>
<evidence type="ECO:0000256" key="8">
    <source>
        <dbReference type="ARBA" id="ARBA00022824"/>
    </source>
</evidence>
<evidence type="ECO:0000256" key="9">
    <source>
        <dbReference type="ARBA" id="ARBA00022848"/>
    </source>
</evidence>
<evidence type="ECO:0000256" key="1">
    <source>
        <dbReference type="ARBA" id="ARBA00001971"/>
    </source>
</evidence>
<dbReference type="InterPro" id="IPR036396">
    <property type="entry name" value="Cyt_P450_sf"/>
</dbReference>
<evidence type="ECO:0000256" key="16">
    <source>
        <dbReference type="RuleBase" id="RU000461"/>
    </source>
</evidence>
<protein>
    <recommendedName>
        <fullName evidence="5">unspecific monooxygenase</fullName>
        <ecNumber evidence="5">1.14.14.1</ecNumber>
    </recommendedName>
</protein>
<gene>
    <name evidence="18" type="primary">CYP6B2</name>
    <name evidence="18" type="ORF">EVAR_89001_1</name>
</gene>
<dbReference type="GO" id="GO:0020037">
    <property type="term" value="F:heme binding"/>
    <property type="evidence" value="ECO:0007669"/>
    <property type="project" value="InterPro"/>
</dbReference>
<dbReference type="EMBL" id="BGZK01000774">
    <property type="protein sequence ID" value="GBP59930.1"/>
    <property type="molecule type" value="Genomic_DNA"/>
</dbReference>
<evidence type="ECO:0000256" key="11">
    <source>
        <dbReference type="ARBA" id="ARBA00023004"/>
    </source>
</evidence>
<feature type="binding site" description="axial binding residue" evidence="15">
    <location>
        <position position="453"/>
    </location>
    <ligand>
        <name>heme</name>
        <dbReference type="ChEBI" id="CHEBI:30413"/>
    </ligand>
    <ligandPart>
        <name>Fe</name>
        <dbReference type="ChEBI" id="CHEBI:18248"/>
    </ligandPart>
</feature>
<dbReference type="InterPro" id="IPR050476">
    <property type="entry name" value="Insect_CytP450_Detox"/>
</dbReference>
<keyword evidence="10 16" id="KW-0560">Oxidoreductase</keyword>
<comment type="catalytic activity">
    <reaction evidence="14">
        <text>an organic molecule + reduced [NADPH--hemoprotein reductase] + O2 = an alcohol + oxidized [NADPH--hemoprotein reductase] + H2O + H(+)</text>
        <dbReference type="Rhea" id="RHEA:17149"/>
        <dbReference type="Rhea" id="RHEA-COMP:11964"/>
        <dbReference type="Rhea" id="RHEA-COMP:11965"/>
        <dbReference type="ChEBI" id="CHEBI:15377"/>
        <dbReference type="ChEBI" id="CHEBI:15378"/>
        <dbReference type="ChEBI" id="CHEBI:15379"/>
        <dbReference type="ChEBI" id="CHEBI:30879"/>
        <dbReference type="ChEBI" id="CHEBI:57618"/>
        <dbReference type="ChEBI" id="CHEBI:58210"/>
        <dbReference type="ChEBI" id="CHEBI:142491"/>
        <dbReference type="EC" id="1.14.14.1"/>
    </reaction>
</comment>
<dbReference type="PROSITE" id="PS00086">
    <property type="entry name" value="CYTOCHROME_P450"/>
    <property type="match status" value="1"/>
</dbReference>
<dbReference type="AlphaFoldDB" id="A0A4C1XA48"/>
<evidence type="ECO:0000256" key="5">
    <source>
        <dbReference type="ARBA" id="ARBA00012109"/>
    </source>
</evidence>
<evidence type="ECO:0000256" key="3">
    <source>
        <dbReference type="ARBA" id="ARBA00004406"/>
    </source>
</evidence>
<accession>A0A4C1XA48</accession>
<evidence type="ECO:0000256" key="15">
    <source>
        <dbReference type="PIRSR" id="PIRSR602401-1"/>
    </source>
</evidence>
<evidence type="ECO:0000256" key="17">
    <source>
        <dbReference type="SAM" id="SignalP"/>
    </source>
</evidence>
<keyword evidence="17" id="KW-0732">Signal</keyword>
<dbReference type="FunFam" id="1.10.630.10:FF:000042">
    <property type="entry name" value="Cytochrome P450"/>
    <property type="match status" value="1"/>
</dbReference>
<dbReference type="Proteomes" id="UP000299102">
    <property type="component" value="Unassembled WGS sequence"/>
</dbReference>
<feature type="signal peptide" evidence="17">
    <location>
        <begin position="1"/>
        <end position="20"/>
    </location>
</feature>
<keyword evidence="9" id="KW-0492">Microsome</keyword>
<evidence type="ECO:0000256" key="6">
    <source>
        <dbReference type="ARBA" id="ARBA00022617"/>
    </source>
</evidence>
<organism evidence="18 19">
    <name type="scientific">Eumeta variegata</name>
    <name type="common">Bagworm moth</name>
    <name type="synonym">Eumeta japonica</name>
    <dbReference type="NCBI Taxonomy" id="151549"/>
    <lineage>
        <taxon>Eukaryota</taxon>
        <taxon>Metazoa</taxon>
        <taxon>Ecdysozoa</taxon>
        <taxon>Arthropoda</taxon>
        <taxon>Hexapoda</taxon>
        <taxon>Insecta</taxon>
        <taxon>Pterygota</taxon>
        <taxon>Neoptera</taxon>
        <taxon>Endopterygota</taxon>
        <taxon>Lepidoptera</taxon>
        <taxon>Glossata</taxon>
        <taxon>Ditrysia</taxon>
        <taxon>Tineoidea</taxon>
        <taxon>Psychidae</taxon>
        <taxon>Oiketicinae</taxon>
        <taxon>Eumeta</taxon>
    </lineage>
</organism>
<dbReference type="OrthoDB" id="2789670at2759"/>
<evidence type="ECO:0000256" key="14">
    <source>
        <dbReference type="ARBA" id="ARBA00047827"/>
    </source>
</evidence>